<reference evidence="18 19" key="1">
    <citation type="submission" date="2022-04" db="EMBL/GenBank/DDBJ databases">
        <title>Genome diversity in the genus Frankia.</title>
        <authorList>
            <person name="Carlos-Shanley C."/>
            <person name="Hahn D."/>
        </authorList>
    </citation>
    <scope>NUCLEOTIDE SEQUENCE [LARGE SCALE GENOMIC DNA]</scope>
    <source>
        <strain evidence="18 19">Ag45/Mut15</strain>
    </source>
</reference>
<dbReference type="PANTHER" id="PTHR33712:SF7">
    <property type="entry name" value="LIGHT-INDEPENDENT PROTOCHLOROPHYLLIDE REDUCTASE SUBUNIT B"/>
    <property type="match status" value="1"/>
</dbReference>
<evidence type="ECO:0000256" key="10">
    <source>
        <dbReference type="ARBA" id="ARBA00023004"/>
    </source>
</evidence>
<keyword evidence="10 15" id="KW-0408">Iron</keyword>
<dbReference type="SUPFAM" id="SSF53807">
    <property type="entry name" value="Helical backbone' metal receptor"/>
    <property type="match status" value="1"/>
</dbReference>
<dbReference type="InterPro" id="IPR050152">
    <property type="entry name" value="ChlB/BchB/BchZ"/>
</dbReference>
<keyword evidence="6 15" id="KW-0479">Metal-binding</keyword>
<dbReference type="PROSITE" id="PS00699">
    <property type="entry name" value="NITROGENASE_1_1"/>
    <property type="match status" value="1"/>
</dbReference>
<feature type="domain" description="Nitrogenase molybdenum-iron protein beta chain N-terminal" evidence="17">
    <location>
        <begin position="13"/>
        <end position="61"/>
    </location>
</feature>
<dbReference type="PANTHER" id="PTHR33712">
    <property type="entry name" value="LIGHT-INDEPENDENT PROTOCHLOROPHYLLIDE REDUCTASE SUBUNIT B"/>
    <property type="match status" value="1"/>
</dbReference>
<dbReference type="InterPro" id="IPR000318">
    <property type="entry name" value="Nase_comp1_CS"/>
</dbReference>
<evidence type="ECO:0000256" key="12">
    <source>
        <dbReference type="ARBA" id="ARBA00023231"/>
    </source>
</evidence>
<evidence type="ECO:0000256" key="13">
    <source>
        <dbReference type="ARBA" id="ARBA00047967"/>
    </source>
</evidence>
<keyword evidence="8 15" id="KW-0067">ATP-binding</keyword>
<dbReference type="Proteomes" id="UP001201873">
    <property type="component" value="Unassembled WGS sequence"/>
</dbReference>
<comment type="similarity">
    <text evidence="2 14">Belongs to the NifD/NifK/NifE/NifN family.</text>
</comment>
<dbReference type="Gene3D" id="1.20.89.10">
    <property type="entry name" value="Nitrogenase Molybdenum-iron Protein, subunit B, domain 4"/>
    <property type="match status" value="1"/>
</dbReference>
<name>A0ABT0JTU8_9ACTN</name>
<dbReference type="EMBL" id="JALKFT010000003">
    <property type="protein sequence ID" value="MCK9874979.1"/>
    <property type="molecule type" value="Genomic_DNA"/>
</dbReference>
<evidence type="ECO:0000259" key="17">
    <source>
        <dbReference type="Pfam" id="PF11844"/>
    </source>
</evidence>
<dbReference type="CDD" id="cd01974">
    <property type="entry name" value="Nitrogenase_MoFe_beta"/>
    <property type="match status" value="1"/>
</dbReference>
<dbReference type="InterPro" id="IPR000510">
    <property type="entry name" value="Nase/OxRdtase_comp1"/>
</dbReference>
<evidence type="ECO:0000256" key="11">
    <source>
        <dbReference type="ARBA" id="ARBA00023014"/>
    </source>
</evidence>
<comment type="subunit">
    <text evidence="3 15">Tetramer of two alpha and two beta chains. Forms complex with the iron protein (nitrogenase component 2).</text>
</comment>
<dbReference type="InterPro" id="IPR024564">
    <property type="entry name" value="Nase_Mo-Fe_CF_bsu_N"/>
</dbReference>
<evidence type="ECO:0000256" key="1">
    <source>
        <dbReference type="ARBA" id="ARBA00002621"/>
    </source>
</evidence>
<comment type="catalytic activity">
    <reaction evidence="13 15">
        <text>N2 + 8 reduced [2Fe-2S]-[ferredoxin] + 16 ATP + 16 H2O = H2 + 8 oxidized [2Fe-2S]-[ferredoxin] + 2 NH4(+) + 16 ADP + 16 phosphate + 6 H(+)</text>
        <dbReference type="Rhea" id="RHEA:21448"/>
        <dbReference type="Rhea" id="RHEA-COMP:10000"/>
        <dbReference type="Rhea" id="RHEA-COMP:10001"/>
        <dbReference type="ChEBI" id="CHEBI:15377"/>
        <dbReference type="ChEBI" id="CHEBI:15378"/>
        <dbReference type="ChEBI" id="CHEBI:17997"/>
        <dbReference type="ChEBI" id="CHEBI:18276"/>
        <dbReference type="ChEBI" id="CHEBI:28938"/>
        <dbReference type="ChEBI" id="CHEBI:30616"/>
        <dbReference type="ChEBI" id="CHEBI:33737"/>
        <dbReference type="ChEBI" id="CHEBI:33738"/>
        <dbReference type="ChEBI" id="CHEBI:43474"/>
        <dbReference type="ChEBI" id="CHEBI:456216"/>
        <dbReference type="EC" id="1.18.6.1"/>
    </reaction>
</comment>
<dbReference type="RefSeq" id="WP_248823506.1">
    <property type="nucleotide sequence ID" value="NZ_JALKFT010000003.1"/>
</dbReference>
<keyword evidence="12 14" id="KW-0535">Nitrogen fixation</keyword>
<dbReference type="GO" id="GO:0016163">
    <property type="term" value="F:nitrogenase activity"/>
    <property type="evidence" value="ECO:0007669"/>
    <property type="project" value="UniProtKB-EC"/>
</dbReference>
<keyword evidence="19" id="KW-1185">Reference proteome</keyword>
<sequence>MTTPEHTSAIPLQVLDHNDVFRDEVYQEQFENKREFENGASKEEVERVLQWTQTWEYREKNFARESLTVNPAKACQPLGAVLAGLGFEGTLPLVHGSQGCVSYFRSHFARHFKEPVPAASTSMTEDAAVFGGINNLVEAMDNMSALYKPKHIAVSTTCMAEVIGEDLFSYIGAAREQEAISQDFPVSYAHTPSFVGSHINGYDVMLKGILDSLSKSADADASKIEKSDKVRLNIIPGFDTYVGNHREYRRMLELMGVHPIILGDHSASLDSPADGEYDLYPGGTTLVDGAQAKFNRASFILQESTLRRTAELINDVWKQELVTLETPIGVTGTDAFVTAVARTADVKVPAELTLERGRLVDAITDSSAYVHGKRVAIAGDPDLVVALTRFVLELGMVPVHIVSTNADSTFKARMEKALSASKFGDAATVWPEKDLWHLRSLVFTEPVDLLIGSMQLKWIGRETNTPLFRVGFPIFDRHHLHRFPIVGYTGGLHLLTGLVNTILDELDRNAPAHSYDAVR</sequence>
<evidence type="ECO:0000259" key="16">
    <source>
        <dbReference type="Pfam" id="PF00148"/>
    </source>
</evidence>
<evidence type="ECO:0000313" key="18">
    <source>
        <dbReference type="EMBL" id="MCK9874979.1"/>
    </source>
</evidence>
<evidence type="ECO:0000256" key="9">
    <source>
        <dbReference type="ARBA" id="ARBA00023002"/>
    </source>
</evidence>
<dbReference type="NCBIfam" id="TIGR01286">
    <property type="entry name" value="nifK"/>
    <property type="match status" value="1"/>
</dbReference>
<keyword evidence="9 15" id="KW-0560">Oxidoreductase</keyword>
<evidence type="ECO:0000256" key="8">
    <source>
        <dbReference type="ARBA" id="ARBA00022840"/>
    </source>
</evidence>
<evidence type="ECO:0000256" key="14">
    <source>
        <dbReference type="RuleBase" id="RU004021"/>
    </source>
</evidence>
<evidence type="ECO:0000256" key="6">
    <source>
        <dbReference type="ARBA" id="ARBA00022723"/>
    </source>
</evidence>
<keyword evidence="11 15" id="KW-0411">Iron-sulfur</keyword>
<comment type="function">
    <text evidence="1 15">This molybdenum-iron protein is part of the nitrogenase complex that catalyzes the key enzymatic reactions in nitrogen fixation.</text>
</comment>
<evidence type="ECO:0000313" key="19">
    <source>
        <dbReference type="Proteomes" id="UP001201873"/>
    </source>
</evidence>
<protein>
    <recommendedName>
        <fullName evidence="5 15">Nitrogenase molybdenum-iron protein beta chain</fullName>
        <ecNumber evidence="4 15">1.18.6.1</ecNumber>
    </recommendedName>
    <alternativeName>
        <fullName evidence="15">Dinitrogenase</fullName>
    </alternativeName>
</protein>
<comment type="caution">
    <text evidence="18">The sequence shown here is derived from an EMBL/GenBank/DDBJ whole genome shotgun (WGS) entry which is preliminary data.</text>
</comment>
<dbReference type="Pfam" id="PF11844">
    <property type="entry name" value="DUF3364"/>
    <property type="match status" value="1"/>
</dbReference>
<accession>A0ABT0JTU8</accession>
<gene>
    <name evidence="18" type="primary">nifK</name>
    <name evidence="18" type="ORF">MXD59_04140</name>
</gene>
<dbReference type="Pfam" id="PF00148">
    <property type="entry name" value="Oxidored_nitro"/>
    <property type="match status" value="1"/>
</dbReference>
<evidence type="ECO:0000256" key="7">
    <source>
        <dbReference type="ARBA" id="ARBA00022741"/>
    </source>
</evidence>
<comment type="cofactor">
    <cofactor evidence="15">
        <name>[8Fe-7S] cluster</name>
        <dbReference type="ChEBI" id="CHEBI:21143"/>
    </cofactor>
    <text evidence="15">Binds 1 [8Fe-7S] cluster per heterodimer.</text>
</comment>
<evidence type="ECO:0000256" key="4">
    <source>
        <dbReference type="ARBA" id="ARBA00012773"/>
    </source>
</evidence>
<dbReference type="InterPro" id="IPR005976">
    <property type="entry name" value="Nase_Mo-Fe_CF_bsu"/>
</dbReference>
<evidence type="ECO:0000256" key="2">
    <source>
        <dbReference type="ARBA" id="ARBA00011002"/>
    </source>
</evidence>
<keyword evidence="7 15" id="KW-0547">Nucleotide-binding</keyword>
<evidence type="ECO:0000256" key="15">
    <source>
        <dbReference type="RuleBase" id="RU364127"/>
    </source>
</evidence>
<proteinExistence type="inferred from homology"/>
<dbReference type="Gene3D" id="3.40.50.1980">
    <property type="entry name" value="Nitrogenase molybdenum iron protein domain"/>
    <property type="match status" value="3"/>
</dbReference>
<organism evidence="18 19">
    <name type="scientific">Frankia umida</name>
    <dbReference type="NCBI Taxonomy" id="573489"/>
    <lineage>
        <taxon>Bacteria</taxon>
        <taxon>Bacillati</taxon>
        <taxon>Actinomycetota</taxon>
        <taxon>Actinomycetes</taxon>
        <taxon>Frankiales</taxon>
        <taxon>Frankiaceae</taxon>
        <taxon>Frankia</taxon>
    </lineage>
</organism>
<feature type="domain" description="Nitrogenase/oxidoreductase component 1" evidence="16">
    <location>
        <begin position="75"/>
        <end position="502"/>
    </location>
</feature>
<evidence type="ECO:0000256" key="5">
    <source>
        <dbReference type="ARBA" id="ARBA00014775"/>
    </source>
</evidence>
<dbReference type="EC" id="1.18.6.1" evidence="4 15"/>
<evidence type="ECO:0000256" key="3">
    <source>
        <dbReference type="ARBA" id="ARBA00011462"/>
    </source>
</evidence>